<evidence type="ECO:0000313" key="1">
    <source>
        <dbReference type="EMBL" id="GBR74168.1"/>
    </source>
</evidence>
<evidence type="ECO:0000313" key="2">
    <source>
        <dbReference type="Proteomes" id="UP000269352"/>
    </source>
</evidence>
<dbReference type="EMBL" id="BGZN01000033">
    <property type="protein sequence ID" value="GBR74168.1"/>
    <property type="molecule type" value="Genomic_DNA"/>
</dbReference>
<organism evidence="1 2">
    <name type="scientific">Termititenax aidoneus</name>
    <dbReference type="NCBI Taxonomy" id="2218524"/>
    <lineage>
        <taxon>Bacteria</taxon>
        <taxon>Bacillati</taxon>
        <taxon>Candidatus Margulisiibacteriota</taxon>
        <taxon>Candidatus Termititenacia</taxon>
        <taxon>Candidatus Termititenacales</taxon>
        <taxon>Candidatus Termititenacaceae</taxon>
        <taxon>Candidatus Termititenax</taxon>
    </lineage>
</organism>
<name>A0A388TBL3_TERA1</name>
<comment type="caution">
    <text evidence="1">The sequence shown here is derived from an EMBL/GenBank/DDBJ whole genome shotgun (WGS) entry which is preliminary data.</text>
</comment>
<protein>
    <recommendedName>
        <fullName evidence="3">Phage tail fiber protein</fullName>
    </recommendedName>
</protein>
<evidence type="ECO:0008006" key="3">
    <source>
        <dbReference type="Google" id="ProtNLM"/>
    </source>
</evidence>
<gene>
    <name evidence="1" type="ORF">NO1_1393</name>
</gene>
<dbReference type="SUPFAM" id="SSF88874">
    <property type="entry name" value="Receptor-binding domain of short tail fibre protein gp12"/>
    <property type="match status" value="1"/>
</dbReference>
<reference evidence="1 2" key="1">
    <citation type="journal article" date="2019" name="ISME J.">
        <title>Genome analyses of uncultured TG2/ZB3 bacteria in 'Margulisbacteria' specifically attached to ectosymbiotic spirochetes of protists in the termite gut.</title>
        <authorList>
            <person name="Utami Y.D."/>
            <person name="Kuwahara H."/>
            <person name="Igai K."/>
            <person name="Murakami T."/>
            <person name="Sugaya K."/>
            <person name="Morikawa T."/>
            <person name="Nagura Y."/>
            <person name="Yuki M."/>
            <person name="Deevong P."/>
            <person name="Inoue T."/>
            <person name="Kihara K."/>
            <person name="Lo N."/>
            <person name="Yamada A."/>
            <person name="Ohkuma M."/>
            <person name="Hongoh Y."/>
        </authorList>
    </citation>
    <scope>NUCLEOTIDE SEQUENCE [LARGE SCALE GENOMIC DNA]</scope>
    <source>
        <strain evidence="1">NkOx7-01</strain>
    </source>
</reference>
<dbReference type="AlphaFoldDB" id="A0A388TBL3"/>
<accession>A0A388TBL3</accession>
<feature type="non-terminal residue" evidence="1">
    <location>
        <position position="288"/>
    </location>
</feature>
<dbReference type="Proteomes" id="UP000269352">
    <property type="component" value="Unassembled WGS sequence"/>
</dbReference>
<proteinExistence type="predicted"/>
<sequence>MASNYTDGTDTDFKVALYNIDTGKSLSAAGVRNALHTKENVANKQISTETLSSISDAMYPSSKLVFNSLAAKQDKISAGTKDDIVAYSGTAGTFGTLPRVTTLATSTTSASDVKIPTEKVVVTALNNKEDSSNKVASITDVNKNEAVKYPTIGAVTAWAENSANKVTTITAGNIEDAAKYPTTGAVAAWAENVSNKVTAITAASIEDTAKYPTVGAVTAWATSTLMDILLPAGTILAMSTSSWTNANATFKSKWYVCDGTGGTPNLRGRFLRGGTSTDAATGGADSQT</sequence>
<keyword evidence="2" id="KW-1185">Reference proteome</keyword>